<feature type="chain" id="PRO_5047348522" description="ER membrane protein complex subunit 1" evidence="12">
    <location>
        <begin position="19"/>
        <end position="720"/>
    </location>
</feature>
<dbReference type="Pfam" id="PF07774">
    <property type="entry name" value="EMC1_C"/>
    <property type="match status" value="1"/>
</dbReference>
<evidence type="ECO:0000256" key="3">
    <source>
        <dbReference type="ARBA" id="ARBA00011276"/>
    </source>
</evidence>
<dbReference type="InterPro" id="IPR026895">
    <property type="entry name" value="EMC1"/>
</dbReference>
<accession>A0ABX6ESS5</accession>
<gene>
    <name evidence="14" type="primary">EMC1</name>
    <name evidence="14" type="ORF">FIM1_811</name>
</gene>
<evidence type="ECO:0000256" key="7">
    <source>
        <dbReference type="ARBA" id="ARBA00022824"/>
    </source>
</evidence>
<organism evidence="14 15">
    <name type="scientific">Kluyveromyces marxianus</name>
    <name type="common">Yeast</name>
    <name type="synonym">Candida kefyr</name>
    <dbReference type="NCBI Taxonomy" id="4911"/>
    <lineage>
        <taxon>Eukaryota</taxon>
        <taxon>Fungi</taxon>
        <taxon>Dikarya</taxon>
        <taxon>Ascomycota</taxon>
        <taxon>Saccharomycotina</taxon>
        <taxon>Saccharomycetes</taxon>
        <taxon>Saccharomycetales</taxon>
        <taxon>Saccharomycetaceae</taxon>
        <taxon>Kluyveromyces</taxon>
    </lineage>
</organism>
<evidence type="ECO:0000256" key="12">
    <source>
        <dbReference type="SAM" id="SignalP"/>
    </source>
</evidence>
<reference evidence="14 15" key="1">
    <citation type="submission" date="2016-03" db="EMBL/GenBank/DDBJ databases">
        <title>How can Kluyveromyces marxianus grow so fast - potential evolutionary course in Saccharomyces Complex revealed by comparative genomics.</title>
        <authorList>
            <person name="Mo W."/>
            <person name="Lu W."/>
            <person name="Yang X."/>
            <person name="Qi J."/>
            <person name="Lv H."/>
        </authorList>
    </citation>
    <scope>NUCLEOTIDE SEQUENCE [LARGE SCALE GENOMIC DNA]</scope>
    <source>
        <strain evidence="14 15">FIM1</strain>
    </source>
</reference>
<keyword evidence="15" id="KW-1185">Reference proteome</keyword>
<comment type="subcellular location">
    <subcellularLocation>
        <location evidence="1">Endoplasmic reticulum membrane</location>
        <topology evidence="1">Single-pass type I membrane protein</topology>
    </subcellularLocation>
</comment>
<dbReference type="InterPro" id="IPR011047">
    <property type="entry name" value="Quinoprotein_ADH-like_sf"/>
</dbReference>
<evidence type="ECO:0000256" key="1">
    <source>
        <dbReference type="ARBA" id="ARBA00004115"/>
    </source>
</evidence>
<evidence type="ECO:0000256" key="5">
    <source>
        <dbReference type="ARBA" id="ARBA00022692"/>
    </source>
</evidence>
<dbReference type="SUPFAM" id="SSF50998">
    <property type="entry name" value="Quinoprotein alcohol dehydrogenase-like"/>
    <property type="match status" value="1"/>
</dbReference>
<evidence type="ECO:0000256" key="6">
    <source>
        <dbReference type="ARBA" id="ARBA00022729"/>
    </source>
</evidence>
<feature type="signal peptide" evidence="12">
    <location>
        <begin position="1"/>
        <end position="18"/>
    </location>
</feature>
<evidence type="ECO:0000259" key="13">
    <source>
        <dbReference type="Pfam" id="PF07774"/>
    </source>
</evidence>
<protein>
    <recommendedName>
        <fullName evidence="4">ER membrane protein complex subunit 1</fullName>
    </recommendedName>
</protein>
<evidence type="ECO:0000256" key="11">
    <source>
        <dbReference type="SAM" id="Phobius"/>
    </source>
</evidence>
<proteinExistence type="inferred from homology"/>
<dbReference type="EMBL" id="CP015054">
    <property type="protein sequence ID" value="QGN14158.1"/>
    <property type="molecule type" value="Genomic_DNA"/>
</dbReference>
<evidence type="ECO:0000256" key="9">
    <source>
        <dbReference type="ARBA" id="ARBA00023136"/>
    </source>
</evidence>
<feature type="transmembrane region" description="Helical" evidence="11">
    <location>
        <begin position="683"/>
        <end position="701"/>
    </location>
</feature>
<evidence type="ECO:0000256" key="4">
    <source>
        <dbReference type="ARBA" id="ARBA00020824"/>
    </source>
</evidence>
<evidence type="ECO:0000256" key="2">
    <source>
        <dbReference type="ARBA" id="ARBA00007904"/>
    </source>
</evidence>
<keyword evidence="5 11" id="KW-0812">Transmembrane</keyword>
<keyword evidence="9 11" id="KW-0472">Membrane</keyword>
<keyword evidence="7" id="KW-0256">Endoplasmic reticulum</keyword>
<dbReference type="SUPFAM" id="SSF50969">
    <property type="entry name" value="YVTN repeat-like/Quinoprotein amine dehydrogenase"/>
    <property type="match status" value="1"/>
</dbReference>
<feature type="domain" description="ER membrane protein complex subunit 1 C-terminal" evidence="13">
    <location>
        <begin position="495"/>
        <end position="710"/>
    </location>
</feature>
<sequence length="720" mass="81525">MIGALFLFWVFFTHLASAVFDDEAFQVDWHIDNLGEISCIEKVNNTFVVVGKTNSNSLIISLLNSTSGKALERFTFEDYSEVAKLQDEELFFPFSQTVGSKGSLRDVLGSDASGISCQKPDISSVQFQEGTLRIADVIYDLPDNFYQLEYLNVDPESSTVEILVATTDKHYQFSKFENGEVIIQWERDESLSDVVAYAVYNEVNHGLDLIKDEIDHEQELDLLEAYKFRVATNWERLKAYLILKRFNVGRMLSDLVKEKDAAAQFDLDVQFGLTKQLVVASRSGTITSLDMRSGERLWSIDSGIENIRALHFVKENDLIVVSDLKIYSIDLTDHKYPIRTEKEAPTGYYFESSYESPLIKLVNESDRSFTIVRELSPLVSDSSLVHFEEKKISAFLLKDGDKKPTWERSLKSNEYIAGHSIREDGASASLGVILGNRTVLYKYLNPNVAAYLVANEIDKSIYLDVIDTITGQSLYSTRHNEKVDLNSPINIVVGEHWCVYSYFSLEPIPEQKIAVVEFYESSTPDVRLSTPGKSVDSLTGFFKPAAITKSYFYPQVINSLALSKTKFGITTRSLLLQLDDGSVTYLPRFVINARRKKAEEMQDKDSEEFMAMPYEPTILIDDHFIVSHVRQIIPAKNAKLLSVATNLESTSMICSIGIDIFCTRISPSSQFDKLAPTFEKSKVLITIAVLLVMCFILRPMVDHRKVKTKWMVKNLDITTI</sequence>
<keyword evidence="6 12" id="KW-0732">Signal</keyword>
<dbReference type="Proteomes" id="UP000422736">
    <property type="component" value="Chromosome 1"/>
</dbReference>
<dbReference type="InterPro" id="IPR011044">
    <property type="entry name" value="Quino_amine_DH_bsu"/>
</dbReference>
<dbReference type="PANTHER" id="PTHR21573">
    <property type="entry name" value="ER MEMBRANE PROTEIN COMPLEX SUBUNIT 1"/>
    <property type="match status" value="1"/>
</dbReference>
<comment type="subunit">
    <text evidence="3">Component of the ER membrane protein complex (EMC).</text>
</comment>
<evidence type="ECO:0000313" key="15">
    <source>
        <dbReference type="Proteomes" id="UP000422736"/>
    </source>
</evidence>
<evidence type="ECO:0000256" key="8">
    <source>
        <dbReference type="ARBA" id="ARBA00022989"/>
    </source>
</evidence>
<name>A0ABX6ESS5_KLUMA</name>
<evidence type="ECO:0000256" key="10">
    <source>
        <dbReference type="ARBA" id="ARBA00023180"/>
    </source>
</evidence>
<dbReference type="InterPro" id="IPR011678">
    <property type="entry name" value="EMC1_C"/>
</dbReference>
<dbReference type="PANTHER" id="PTHR21573:SF0">
    <property type="entry name" value="ER MEMBRANE PROTEIN COMPLEX SUBUNIT 1"/>
    <property type="match status" value="1"/>
</dbReference>
<keyword evidence="8 11" id="KW-1133">Transmembrane helix</keyword>
<keyword evidence="10" id="KW-0325">Glycoprotein</keyword>
<comment type="similarity">
    <text evidence="2">Belongs to the EMC1 family.</text>
</comment>
<evidence type="ECO:0000313" key="14">
    <source>
        <dbReference type="EMBL" id="QGN14158.1"/>
    </source>
</evidence>